<organism evidence="8 9">
    <name type="scientific">Diplogelasinospora grovesii</name>
    <dbReference type="NCBI Taxonomy" id="303347"/>
    <lineage>
        <taxon>Eukaryota</taxon>
        <taxon>Fungi</taxon>
        <taxon>Dikarya</taxon>
        <taxon>Ascomycota</taxon>
        <taxon>Pezizomycotina</taxon>
        <taxon>Sordariomycetes</taxon>
        <taxon>Sordariomycetidae</taxon>
        <taxon>Sordariales</taxon>
        <taxon>Diplogelasinosporaceae</taxon>
        <taxon>Diplogelasinospora</taxon>
    </lineage>
</organism>
<evidence type="ECO:0000256" key="4">
    <source>
        <dbReference type="ARBA" id="ARBA00022946"/>
    </source>
</evidence>
<keyword evidence="6" id="KW-0472">Membrane</keyword>
<reference evidence="9" key="1">
    <citation type="journal article" date="2023" name="Mol. Phylogenet. Evol.">
        <title>Genome-scale phylogeny and comparative genomics of the fungal order Sordariales.</title>
        <authorList>
            <person name="Hensen N."/>
            <person name="Bonometti L."/>
            <person name="Westerberg I."/>
            <person name="Brannstrom I.O."/>
            <person name="Guillou S."/>
            <person name="Cros-Aarteil S."/>
            <person name="Calhoun S."/>
            <person name="Haridas S."/>
            <person name="Kuo A."/>
            <person name="Mondo S."/>
            <person name="Pangilinan J."/>
            <person name="Riley R."/>
            <person name="LaButti K."/>
            <person name="Andreopoulos B."/>
            <person name="Lipzen A."/>
            <person name="Chen C."/>
            <person name="Yan M."/>
            <person name="Daum C."/>
            <person name="Ng V."/>
            <person name="Clum A."/>
            <person name="Steindorff A."/>
            <person name="Ohm R.A."/>
            <person name="Martin F."/>
            <person name="Silar P."/>
            <person name="Natvig D.O."/>
            <person name="Lalanne C."/>
            <person name="Gautier V."/>
            <person name="Ament-Velasquez S.L."/>
            <person name="Kruys A."/>
            <person name="Hutchinson M.I."/>
            <person name="Powell A.J."/>
            <person name="Barry K."/>
            <person name="Miller A.N."/>
            <person name="Grigoriev I.V."/>
            <person name="Debuchy R."/>
            <person name="Gladieux P."/>
            <person name="Hiltunen Thoren M."/>
            <person name="Johannesson H."/>
        </authorList>
    </citation>
    <scope>NUCLEOTIDE SEQUENCE [LARGE SCALE GENOMIC DNA]</scope>
    <source>
        <strain evidence="9">CBS 340.73</strain>
    </source>
</reference>
<protein>
    <recommendedName>
        <fullName evidence="7">NAD-dependent epimerase/dehydratase domain-containing protein</fullName>
    </recommendedName>
</protein>
<dbReference type="InterPro" id="IPR001509">
    <property type="entry name" value="Epimerase_deHydtase"/>
</dbReference>
<dbReference type="FunFam" id="3.40.50.720:FF:000366">
    <property type="entry name" value="Protein FMP52, mitochondrial"/>
    <property type="match status" value="1"/>
</dbReference>
<gene>
    <name evidence="8" type="ORF">QBC46DRAFT_458151</name>
</gene>
<evidence type="ECO:0000256" key="3">
    <source>
        <dbReference type="ARBA" id="ARBA00022787"/>
    </source>
</evidence>
<dbReference type="EMBL" id="MU853781">
    <property type="protein sequence ID" value="KAK3941635.1"/>
    <property type="molecule type" value="Genomic_DNA"/>
</dbReference>
<evidence type="ECO:0000256" key="6">
    <source>
        <dbReference type="ARBA" id="ARBA00023136"/>
    </source>
</evidence>
<dbReference type="PANTHER" id="PTHR14097:SF7">
    <property type="entry name" value="OXIDOREDUCTASE HTATIP2"/>
    <property type="match status" value="1"/>
</dbReference>
<dbReference type="Pfam" id="PF01370">
    <property type="entry name" value="Epimerase"/>
    <property type="match status" value="1"/>
</dbReference>
<feature type="domain" description="NAD-dependent epimerase/dehydratase" evidence="7">
    <location>
        <begin position="7"/>
        <end position="164"/>
    </location>
</feature>
<evidence type="ECO:0000256" key="1">
    <source>
        <dbReference type="ARBA" id="ARBA00004450"/>
    </source>
</evidence>
<evidence type="ECO:0000256" key="5">
    <source>
        <dbReference type="ARBA" id="ARBA00023128"/>
    </source>
</evidence>
<name>A0AAN6N9H2_9PEZI</name>
<accession>A0AAN6N9H2</accession>
<dbReference type="InterPro" id="IPR036291">
    <property type="entry name" value="NAD(P)-bd_dom_sf"/>
</dbReference>
<keyword evidence="9" id="KW-1185">Reference proteome</keyword>
<evidence type="ECO:0000259" key="7">
    <source>
        <dbReference type="Pfam" id="PF01370"/>
    </source>
</evidence>
<evidence type="ECO:0000313" key="8">
    <source>
        <dbReference type="EMBL" id="KAK3941635.1"/>
    </source>
</evidence>
<dbReference type="AlphaFoldDB" id="A0AAN6N9H2"/>
<dbReference type="GO" id="GO:0051170">
    <property type="term" value="P:import into nucleus"/>
    <property type="evidence" value="ECO:0007669"/>
    <property type="project" value="TreeGrafter"/>
</dbReference>
<sequence>MATASLFGSTGLVGSHILSTLLSPASTSTVHTISRRAPKTTGPQLNSIIEPDTSVWSTTALSGLTPAPNIVYSALGTTRAQAGGIANQWKIDHDLNVDIARAAKASGNVKTFVFISSAGTRGMVFGKTPYAKMKNGVEDTIKELDFEHAIIVRPGLILGEREAPHGGFGAGIANTVVTGMGSLFGMGVQDKVGQEADTIAKAAIHAARLAEQGKAPSKYWVLEQNDIVRLGRTEWKD</sequence>
<keyword evidence="3" id="KW-1000">Mitochondrion outer membrane</keyword>
<comment type="similarity">
    <text evidence="2">Belongs to the FMP52 family.</text>
</comment>
<evidence type="ECO:0000256" key="2">
    <source>
        <dbReference type="ARBA" id="ARBA00006617"/>
    </source>
</evidence>
<dbReference type="GO" id="GO:0005741">
    <property type="term" value="C:mitochondrial outer membrane"/>
    <property type="evidence" value="ECO:0007669"/>
    <property type="project" value="UniProtKB-SubCell"/>
</dbReference>
<comment type="subcellular location">
    <subcellularLocation>
        <location evidence="1">Mitochondrion outer membrane</location>
        <topology evidence="1">Peripheral membrane protein</topology>
    </subcellularLocation>
</comment>
<keyword evidence="5" id="KW-0496">Mitochondrion</keyword>
<dbReference type="Gene3D" id="3.40.50.720">
    <property type="entry name" value="NAD(P)-binding Rossmann-like Domain"/>
    <property type="match status" value="1"/>
</dbReference>
<dbReference type="SUPFAM" id="SSF51735">
    <property type="entry name" value="NAD(P)-binding Rossmann-fold domains"/>
    <property type="match status" value="1"/>
</dbReference>
<comment type="caution">
    <text evidence="8">The sequence shown here is derived from an EMBL/GenBank/DDBJ whole genome shotgun (WGS) entry which is preliminary data.</text>
</comment>
<dbReference type="PANTHER" id="PTHR14097">
    <property type="entry name" value="OXIDOREDUCTASE HTATIP2"/>
    <property type="match status" value="1"/>
</dbReference>
<keyword evidence="4" id="KW-0809">Transit peptide</keyword>
<dbReference type="Proteomes" id="UP001303473">
    <property type="component" value="Unassembled WGS sequence"/>
</dbReference>
<proteinExistence type="inferred from homology"/>
<evidence type="ECO:0000313" key="9">
    <source>
        <dbReference type="Proteomes" id="UP001303473"/>
    </source>
</evidence>